<proteinExistence type="predicted"/>
<sequence>MKYAWLGTVFATALFIVFLTILLGVKLSQSIEVDGEFMLIDNKSFFSFYCIDNSSIELEISDKVEILLDEGISYQGEVFNYGEVEYSVPEGNLNQYIISLDDKVEFTDEMEQCNVQISKNYKNWMNILLN</sequence>
<reference evidence="1" key="1">
    <citation type="submission" date="2022-06" db="EMBL/GenBank/DDBJ databases">
        <title>Vallitalea longa sp. nov., an anaerobic bacterium isolated from marine sediment.</title>
        <authorList>
            <person name="Hirano S."/>
            <person name="Terahara T."/>
            <person name="Mori K."/>
            <person name="Hamada M."/>
            <person name="Matsumoto R."/>
            <person name="Kobayashi T."/>
        </authorList>
    </citation>
    <scope>NUCLEOTIDE SEQUENCE</scope>
    <source>
        <strain evidence="1">SH18-1</strain>
    </source>
</reference>
<name>A0A9W5YDX3_9FIRM</name>
<evidence type="ECO:0000313" key="1">
    <source>
        <dbReference type="EMBL" id="GKX32167.1"/>
    </source>
</evidence>
<organism evidence="1 2">
    <name type="scientific">Vallitalea longa</name>
    <dbReference type="NCBI Taxonomy" id="2936439"/>
    <lineage>
        <taxon>Bacteria</taxon>
        <taxon>Bacillati</taxon>
        <taxon>Bacillota</taxon>
        <taxon>Clostridia</taxon>
        <taxon>Lachnospirales</taxon>
        <taxon>Vallitaleaceae</taxon>
        <taxon>Vallitalea</taxon>
    </lineage>
</organism>
<comment type="caution">
    <text evidence="1">The sequence shown here is derived from an EMBL/GenBank/DDBJ whole genome shotgun (WGS) entry which is preliminary data.</text>
</comment>
<dbReference type="AlphaFoldDB" id="A0A9W5YDX3"/>
<dbReference type="EMBL" id="BRLB01000027">
    <property type="protein sequence ID" value="GKX32167.1"/>
    <property type="molecule type" value="Genomic_DNA"/>
</dbReference>
<accession>A0A9W5YDX3</accession>
<protein>
    <submittedName>
        <fullName evidence="1">Uncharacterized protein</fullName>
    </submittedName>
</protein>
<gene>
    <name evidence="1" type="ORF">SH1V18_46470</name>
</gene>
<evidence type="ECO:0000313" key="2">
    <source>
        <dbReference type="Proteomes" id="UP001144256"/>
    </source>
</evidence>
<dbReference type="Proteomes" id="UP001144256">
    <property type="component" value="Unassembled WGS sequence"/>
</dbReference>
<keyword evidence="2" id="KW-1185">Reference proteome</keyword>